<gene>
    <name evidence="1" type="ORF">GTCCBUS3UF5_38820</name>
</gene>
<reference evidence="1 2" key="1">
    <citation type="submission" date="2011-11" db="EMBL/GenBank/DDBJ databases">
        <title>Complete genome sequence of thermophilic Geobacillus thermoleovorans CCB_US3_UF5.</title>
        <authorList>
            <person name="Muhd Sakaff M.K.L."/>
            <person name="Abdul Rahman A.Y."/>
            <person name="Saito J.A."/>
            <person name="Hou S."/>
            <person name="Alam M."/>
        </authorList>
    </citation>
    <scope>NUCLEOTIDE SEQUENCE [LARGE SCALE GENOMIC DNA]</scope>
    <source>
        <strain evidence="1 2">CCB_US3_UF5</strain>
    </source>
</reference>
<dbReference type="EMBL" id="CP003125">
    <property type="protein sequence ID" value="AEV21180.1"/>
    <property type="molecule type" value="Genomic_DNA"/>
</dbReference>
<evidence type="ECO:0000313" key="1">
    <source>
        <dbReference type="EMBL" id="AEV21180.1"/>
    </source>
</evidence>
<organism evidence="1 2">
    <name type="scientific">Geobacillus thermoleovorans CCB_US3_UF5</name>
    <dbReference type="NCBI Taxonomy" id="1111068"/>
    <lineage>
        <taxon>Bacteria</taxon>
        <taxon>Bacillati</taxon>
        <taxon>Bacillota</taxon>
        <taxon>Bacilli</taxon>
        <taxon>Bacillales</taxon>
        <taxon>Anoxybacillaceae</taxon>
        <taxon>Geobacillus</taxon>
        <taxon>Geobacillus thermoleovorans group</taxon>
    </lineage>
</organism>
<keyword evidence="2" id="KW-1185">Reference proteome</keyword>
<accession>A0ABM5MNN2</accession>
<evidence type="ECO:0000313" key="2">
    <source>
        <dbReference type="Proteomes" id="UP000005636"/>
    </source>
</evidence>
<sequence>MTCSWRKYVGDLFALKGSSASVGEQLIVEAIVIVCAKTAVSDDFSFPRFGWRQKRREKE</sequence>
<name>A0ABM5MNN2_GEOTH</name>
<dbReference type="Proteomes" id="UP000005636">
    <property type="component" value="Chromosome"/>
</dbReference>
<proteinExistence type="predicted"/>
<protein>
    <submittedName>
        <fullName evidence="1">Uncharacterized protein</fullName>
    </submittedName>
</protein>